<organism evidence="2 3">
    <name type="scientific">Coleophoma crateriformis</name>
    <dbReference type="NCBI Taxonomy" id="565419"/>
    <lineage>
        <taxon>Eukaryota</taxon>
        <taxon>Fungi</taxon>
        <taxon>Dikarya</taxon>
        <taxon>Ascomycota</taxon>
        <taxon>Pezizomycotina</taxon>
        <taxon>Leotiomycetes</taxon>
        <taxon>Helotiales</taxon>
        <taxon>Dermateaceae</taxon>
        <taxon>Coleophoma</taxon>
    </lineage>
</organism>
<dbReference type="InterPro" id="IPR038595">
    <property type="entry name" value="LOR_sf"/>
</dbReference>
<comment type="caution">
    <text evidence="2">The sequence shown here is derived from an EMBL/GenBank/DDBJ whole genome shotgun (WGS) entry which is preliminary data.</text>
</comment>
<evidence type="ECO:0008006" key="4">
    <source>
        <dbReference type="Google" id="ProtNLM"/>
    </source>
</evidence>
<dbReference type="Proteomes" id="UP000256328">
    <property type="component" value="Unassembled WGS sequence"/>
</dbReference>
<dbReference type="PANTHER" id="PTHR31087:SF161">
    <property type="entry name" value="TUBBY C 2 FAMILY PROTEIN"/>
    <property type="match status" value="1"/>
</dbReference>
<dbReference type="SUPFAM" id="SSF54518">
    <property type="entry name" value="Tubby C-terminal domain-like"/>
    <property type="match status" value="1"/>
</dbReference>
<dbReference type="AlphaFoldDB" id="A0A3D8RX52"/>
<dbReference type="OrthoDB" id="97518at2759"/>
<accession>A0A3D8RX52</accession>
<evidence type="ECO:0000313" key="2">
    <source>
        <dbReference type="EMBL" id="RDW78414.1"/>
    </source>
</evidence>
<evidence type="ECO:0000256" key="1">
    <source>
        <dbReference type="ARBA" id="ARBA00005437"/>
    </source>
</evidence>
<keyword evidence="3" id="KW-1185">Reference proteome</keyword>
<name>A0A3D8RX52_9HELO</name>
<evidence type="ECO:0000313" key="3">
    <source>
        <dbReference type="Proteomes" id="UP000256328"/>
    </source>
</evidence>
<proteinExistence type="inferred from homology"/>
<dbReference type="EMBL" id="PDLN01000008">
    <property type="protein sequence ID" value="RDW78414.1"/>
    <property type="molecule type" value="Genomic_DNA"/>
</dbReference>
<dbReference type="InterPro" id="IPR007612">
    <property type="entry name" value="LOR"/>
</dbReference>
<protein>
    <recommendedName>
        <fullName evidence="4">DUF567-domain-containing protein</fullName>
    </recommendedName>
</protein>
<dbReference type="Pfam" id="PF04525">
    <property type="entry name" value="LOR"/>
    <property type="match status" value="1"/>
</dbReference>
<sequence length="197" mass="22023">MPSQIHLQPASVPLGVYTNYCVPQQTTLVLKEKVWSLSGDTFRIVDQNGQEVVQCRGQAFSLSDRKEFADTQGRPLFSLRTKLLSLHKSFYAESPSGQILFEVKGKFSIGSSKMIATFTNTANKAPVELLIKGDWFDRSATISMNNVPVAQISRSYFNMREIFASQQSYFVTVAPNVDLVLIAAICVCLDEKENEKK</sequence>
<dbReference type="Gene3D" id="2.40.160.200">
    <property type="entry name" value="LURP1-related"/>
    <property type="match status" value="1"/>
</dbReference>
<dbReference type="InterPro" id="IPR025659">
    <property type="entry name" value="Tubby-like_C"/>
</dbReference>
<dbReference type="PANTHER" id="PTHR31087">
    <property type="match status" value="1"/>
</dbReference>
<reference evidence="2 3" key="1">
    <citation type="journal article" date="2018" name="IMA Fungus">
        <title>IMA Genome-F 9: Draft genome sequence of Annulohypoxylon stygium, Aspergillus mulundensis, Berkeleyomyces basicola (syn. Thielaviopsis basicola), Ceratocystis smalleyi, two Cercospora beticola strains, Coleophoma cylindrospora, Fusarium fracticaudum, Phialophora cf. hyalina, and Morchella septimelata.</title>
        <authorList>
            <person name="Wingfield B.D."/>
            <person name="Bills G.F."/>
            <person name="Dong Y."/>
            <person name="Huang W."/>
            <person name="Nel W.J."/>
            <person name="Swalarsk-Parry B.S."/>
            <person name="Vaghefi N."/>
            <person name="Wilken P.M."/>
            <person name="An Z."/>
            <person name="de Beer Z.W."/>
            <person name="De Vos L."/>
            <person name="Chen L."/>
            <person name="Duong T.A."/>
            <person name="Gao Y."/>
            <person name="Hammerbacher A."/>
            <person name="Kikkert J.R."/>
            <person name="Li Y."/>
            <person name="Li H."/>
            <person name="Li K."/>
            <person name="Li Q."/>
            <person name="Liu X."/>
            <person name="Ma X."/>
            <person name="Naidoo K."/>
            <person name="Pethybridge S.J."/>
            <person name="Sun J."/>
            <person name="Steenkamp E.T."/>
            <person name="van der Nest M.A."/>
            <person name="van Wyk S."/>
            <person name="Wingfield M.J."/>
            <person name="Xiong C."/>
            <person name="Yue Q."/>
            <person name="Zhang X."/>
        </authorList>
    </citation>
    <scope>NUCLEOTIDE SEQUENCE [LARGE SCALE GENOMIC DNA]</scope>
    <source>
        <strain evidence="2 3">BP5796</strain>
    </source>
</reference>
<gene>
    <name evidence="2" type="ORF">BP5796_06266</name>
</gene>
<comment type="similarity">
    <text evidence="1">Belongs to the LOR family.</text>
</comment>